<dbReference type="NCBIfam" id="NF038050">
    <property type="entry name" value="NrtS"/>
    <property type="match status" value="1"/>
</dbReference>
<evidence type="ECO:0000313" key="2">
    <source>
        <dbReference type="Proteomes" id="UP000192660"/>
    </source>
</evidence>
<gene>
    <name evidence="1" type="ORF">SAMN00768000_0472</name>
</gene>
<protein>
    <submittedName>
        <fullName evidence="1">Uncharacterized protein</fullName>
    </submittedName>
</protein>
<reference evidence="2" key="1">
    <citation type="submission" date="2017-04" db="EMBL/GenBank/DDBJ databases">
        <authorList>
            <person name="Varghese N."/>
            <person name="Submissions S."/>
        </authorList>
    </citation>
    <scope>NUCLEOTIDE SEQUENCE [LARGE SCALE GENOMIC DNA]</scope>
    <source>
        <strain evidence="2">DSM 9293</strain>
    </source>
</reference>
<dbReference type="AlphaFoldDB" id="A0A1W1W7T1"/>
<keyword evidence="2" id="KW-1185">Reference proteome</keyword>
<accession>A0A1W1W7T1</accession>
<dbReference type="InterPro" id="IPR047700">
    <property type="entry name" value="NrtS-like"/>
</dbReference>
<proteinExistence type="predicted"/>
<dbReference type="Proteomes" id="UP000192660">
    <property type="component" value="Unassembled WGS sequence"/>
</dbReference>
<name>A0A1W1W7T1_SULTA</name>
<dbReference type="EMBL" id="FWWY01000001">
    <property type="protein sequence ID" value="SMC02252.1"/>
    <property type="molecule type" value="Genomic_DNA"/>
</dbReference>
<sequence length="105" mass="11815">MKTEKEEPHLVCHTCGRPIVRYRTVKDSQVVWLCGRDAALYRPWVRNGVKTALVVGTILALINHGSTYWTGPWTTELFVKTGLTYCVPYAVSMWGALSASRVHHA</sequence>
<dbReference type="STRING" id="28034.BFX07_03245"/>
<evidence type="ECO:0000313" key="1">
    <source>
        <dbReference type="EMBL" id="SMC02252.1"/>
    </source>
</evidence>
<organism evidence="1 2">
    <name type="scientific">Sulfobacillus thermosulfidooxidans (strain DSM 9293 / VKM B-1269 / AT-1)</name>
    <dbReference type="NCBI Taxonomy" id="929705"/>
    <lineage>
        <taxon>Bacteria</taxon>
        <taxon>Bacillati</taxon>
        <taxon>Bacillota</taxon>
        <taxon>Clostridia</taxon>
        <taxon>Eubacteriales</taxon>
        <taxon>Clostridiales Family XVII. Incertae Sedis</taxon>
        <taxon>Sulfobacillus</taxon>
    </lineage>
</organism>